<dbReference type="OMA" id="TIMHIRD"/>
<dbReference type="InterPro" id="IPR016064">
    <property type="entry name" value="NAD/diacylglycerol_kinase_sf"/>
</dbReference>
<reference evidence="1" key="2">
    <citation type="submission" date="2025-08" db="UniProtKB">
        <authorList>
            <consortium name="Ensembl"/>
        </authorList>
    </citation>
    <scope>IDENTIFICATION</scope>
</reference>
<dbReference type="PANTHER" id="PTHR20275">
    <property type="entry name" value="NAD KINASE"/>
    <property type="match status" value="1"/>
</dbReference>
<organism evidence="1 2">
    <name type="scientific">Myotis lucifugus</name>
    <name type="common">Little brown bat</name>
    <dbReference type="NCBI Taxonomy" id="59463"/>
    <lineage>
        <taxon>Eukaryota</taxon>
        <taxon>Metazoa</taxon>
        <taxon>Chordata</taxon>
        <taxon>Craniata</taxon>
        <taxon>Vertebrata</taxon>
        <taxon>Euteleostomi</taxon>
        <taxon>Mammalia</taxon>
        <taxon>Eutheria</taxon>
        <taxon>Laurasiatheria</taxon>
        <taxon>Chiroptera</taxon>
        <taxon>Yangochiroptera</taxon>
        <taxon>Vespertilionidae</taxon>
        <taxon>Myotis</taxon>
    </lineage>
</organism>
<keyword evidence="2" id="KW-1185">Reference proteome</keyword>
<dbReference type="GeneTree" id="ENSGT00390000013792"/>
<dbReference type="EMBL" id="AAPE02018525">
    <property type="status" value="NOT_ANNOTATED_CDS"/>
    <property type="molecule type" value="Genomic_DNA"/>
</dbReference>
<dbReference type="GO" id="GO:0006741">
    <property type="term" value="P:NADP+ biosynthetic process"/>
    <property type="evidence" value="ECO:0007669"/>
    <property type="project" value="TreeGrafter"/>
</dbReference>
<name>G1Q9I6_MYOLU</name>
<reference evidence="1" key="3">
    <citation type="submission" date="2025-09" db="UniProtKB">
        <authorList>
            <consortium name="Ensembl"/>
        </authorList>
    </citation>
    <scope>IDENTIFICATION</scope>
</reference>
<dbReference type="Proteomes" id="UP000001074">
    <property type="component" value="Unassembled WGS sequence"/>
</dbReference>
<accession>G1Q9I6</accession>
<dbReference type="GO" id="GO:0003951">
    <property type="term" value="F:NAD+ kinase activity"/>
    <property type="evidence" value="ECO:0007669"/>
    <property type="project" value="InterPro"/>
</dbReference>
<dbReference type="InterPro" id="IPR017438">
    <property type="entry name" value="ATP-NAD_kinase_N"/>
</dbReference>
<dbReference type="SUPFAM" id="SSF111331">
    <property type="entry name" value="NAD kinase/diacylglycerol kinase-like"/>
    <property type="match status" value="1"/>
</dbReference>
<dbReference type="Pfam" id="PF20143">
    <property type="entry name" value="NAD_kinase_C"/>
    <property type="match status" value="1"/>
</dbReference>
<dbReference type="Ensembl" id="ENSMLUT00000024047.1">
    <property type="protein sequence ID" value="ENSMLUP00000020369.1"/>
    <property type="gene ID" value="ENSMLUG00000029464.1"/>
</dbReference>
<dbReference type="AlphaFoldDB" id="G1Q9I6"/>
<protein>
    <submittedName>
        <fullName evidence="1">Uncharacterized protein</fullName>
    </submittedName>
</protein>
<dbReference type="Gene3D" id="3.40.50.10330">
    <property type="entry name" value="Probable inorganic polyphosphate/atp-NAD kinase, domain 1"/>
    <property type="match status" value="1"/>
</dbReference>
<dbReference type="GO" id="GO:0019674">
    <property type="term" value="P:NAD+ metabolic process"/>
    <property type="evidence" value="ECO:0007669"/>
    <property type="project" value="InterPro"/>
</dbReference>
<dbReference type="InParanoid" id="G1Q9I6"/>
<dbReference type="HOGENOM" id="CLU_008831_10_1_1"/>
<sequence length="288" mass="32037">RTRSLHGPCPEPTFEPKACVLRNPGHQAHPGPASQQLPGVKFPRVLVIKKVQPAPALKELCKHVMENNMIVFVEKNVLEDPIGSDDNFTTEKEEHYDDMSNQINSVICRGGDGTLLSQGSPPPGLPLRDPFHFENFQSQVIHVSQGNAATVLRSQLKSGSWRSSERDQRDRVRAADTGKEVRKQVMQYDVLKAMVMDRSPSYLSNMDLYLDWHLITRVHGNNVIISPTGSTVSAATAGAAMSHNMLAIMIMPIYPHSQSFLLTVVSTGDELKIMLSLEARNTRWVSFN</sequence>
<dbReference type="STRING" id="59463.ENSMLUP00000020369"/>
<dbReference type="eggNOG" id="KOG2178">
    <property type="taxonomic scope" value="Eukaryota"/>
</dbReference>
<reference evidence="1 2" key="1">
    <citation type="journal article" date="2011" name="Nature">
        <title>A high-resolution map of human evolutionary constraint using 29 mammals.</title>
        <authorList>
            <person name="Lindblad-Toh K."/>
            <person name="Garber M."/>
            <person name="Zuk O."/>
            <person name="Lin M.F."/>
            <person name="Parker B.J."/>
            <person name="Washietl S."/>
            <person name="Kheradpour P."/>
            <person name="Ernst J."/>
            <person name="Jordan G."/>
            <person name="Mauceli E."/>
            <person name="Ward L.D."/>
            <person name="Lowe C.B."/>
            <person name="Holloway A.K."/>
            <person name="Clamp M."/>
            <person name="Gnerre S."/>
            <person name="Alfoldi J."/>
            <person name="Beal K."/>
            <person name="Chang J."/>
            <person name="Clawson H."/>
            <person name="Cuff J."/>
            <person name="Di Palma F."/>
            <person name="Fitzgerald S."/>
            <person name="Flicek P."/>
            <person name="Guttman M."/>
            <person name="Hubisz M.J."/>
            <person name="Jaffe D.B."/>
            <person name="Jungreis I."/>
            <person name="Kent W.J."/>
            <person name="Kostka D."/>
            <person name="Lara M."/>
            <person name="Martins A.L."/>
            <person name="Massingham T."/>
            <person name="Moltke I."/>
            <person name="Raney B.J."/>
            <person name="Rasmussen M.D."/>
            <person name="Robinson J."/>
            <person name="Stark A."/>
            <person name="Vilella A.J."/>
            <person name="Wen J."/>
            <person name="Xie X."/>
            <person name="Zody M.C."/>
            <person name="Baldwin J."/>
            <person name="Bloom T."/>
            <person name="Chin C.W."/>
            <person name="Heiman D."/>
            <person name="Nicol R."/>
            <person name="Nusbaum C."/>
            <person name="Young S."/>
            <person name="Wilkinson J."/>
            <person name="Worley K.C."/>
            <person name="Kovar C.L."/>
            <person name="Muzny D.M."/>
            <person name="Gibbs R.A."/>
            <person name="Cree A."/>
            <person name="Dihn H.H."/>
            <person name="Fowler G."/>
            <person name="Jhangiani S."/>
            <person name="Joshi V."/>
            <person name="Lee S."/>
            <person name="Lewis L.R."/>
            <person name="Nazareth L.V."/>
            <person name="Okwuonu G."/>
            <person name="Santibanez J."/>
            <person name="Warren W.C."/>
            <person name="Mardis E.R."/>
            <person name="Weinstock G.M."/>
            <person name="Wilson R.K."/>
            <person name="Delehaunty K."/>
            <person name="Dooling D."/>
            <person name="Fronik C."/>
            <person name="Fulton L."/>
            <person name="Fulton B."/>
            <person name="Graves T."/>
            <person name="Minx P."/>
            <person name="Sodergren E."/>
            <person name="Birney E."/>
            <person name="Margulies E.H."/>
            <person name="Herrero J."/>
            <person name="Green E.D."/>
            <person name="Haussler D."/>
            <person name="Siepel A."/>
            <person name="Goldman N."/>
            <person name="Pollard K.S."/>
            <person name="Pedersen J.S."/>
            <person name="Lander E.S."/>
            <person name="Kellis M."/>
        </authorList>
    </citation>
    <scope>NUCLEOTIDE SEQUENCE [LARGE SCALE GENOMIC DNA]</scope>
</reference>
<evidence type="ECO:0000313" key="1">
    <source>
        <dbReference type="Ensembl" id="ENSMLUP00000020369.1"/>
    </source>
</evidence>
<proteinExistence type="predicted"/>
<evidence type="ECO:0000313" key="2">
    <source>
        <dbReference type="Proteomes" id="UP000001074"/>
    </source>
</evidence>
<dbReference type="PANTHER" id="PTHR20275:SF0">
    <property type="entry name" value="NAD KINASE"/>
    <property type="match status" value="1"/>
</dbReference>
<dbReference type="Gene3D" id="2.60.200.30">
    <property type="entry name" value="Probable inorganic polyphosphate/atp-NAD kinase, domain 2"/>
    <property type="match status" value="1"/>
</dbReference>
<dbReference type="InterPro" id="IPR017437">
    <property type="entry name" value="ATP-NAD_kinase_PpnK-typ_C"/>
</dbReference>